<dbReference type="InterPro" id="IPR016155">
    <property type="entry name" value="Mopterin_synth/thiamin_S_b"/>
</dbReference>
<dbReference type="EMBL" id="KF900325">
    <property type="protein sequence ID" value="AIE91029.1"/>
    <property type="molecule type" value="Genomic_DNA"/>
</dbReference>
<dbReference type="InterPro" id="IPR003749">
    <property type="entry name" value="ThiS/MoaD-like"/>
</dbReference>
<dbReference type="CDD" id="cd00754">
    <property type="entry name" value="Ubl_MoaD"/>
    <property type="match status" value="1"/>
</dbReference>
<reference evidence="1" key="1">
    <citation type="journal article" date="2014" name="Genome Biol. Evol.">
        <title>Pangenome evidence for extensive interdomain horizontal transfer affecting lineage core and shell genes in uncultured planktonic thaumarchaeota and euryarchaeota.</title>
        <authorList>
            <person name="Deschamps P."/>
            <person name="Zivanovic Y."/>
            <person name="Moreira D."/>
            <person name="Rodriguez-Valera F."/>
            <person name="Lopez-Garcia P."/>
        </authorList>
    </citation>
    <scope>NUCLEOTIDE SEQUENCE</scope>
</reference>
<sequence length="85" mass="9051">MDDSGRAVKVRMLFFGPLAESLGEREIEVALELGTTAEQLIDRFELSKFLDSGLRVAIDGQIGASLKDPLADSSEVAFLPPVSGG</sequence>
<dbReference type="Pfam" id="PF02597">
    <property type="entry name" value="ThiS"/>
    <property type="match status" value="1"/>
</dbReference>
<evidence type="ECO:0000313" key="1">
    <source>
        <dbReference type="EMBL" id="AIE91029.1"/>
    </source>
</evidence>
<protein>
    <recommendedName>
        <fullName evidence="2">Molybdopterin synthase sulfur carrier subunit</fullName>
    </recommendedName>
</protein>
<organism evidence="1">
    <name type="scientific">uncultured marine group II/III euryarchaeote AD1000_104_B06</name>
    <dbReference type="NCBI Taxonomy" id="1457712"/>
    <lineage>
        <taxon>Archaea</taxon>
        <taxon>Methanobacteriati</taxon>
        <taxon>Methanobacteriota</taxon>
        <taxon>environmental samples</taxon>
    </lineage>
</organism>
<accession>A0A075FIB4</accession>
<dbReference type="AlphaFoldDB" id="A0A075FIB4"/>
<dbReference type="SUPFAM" id="SSF54285">
    <property type="entry name" value="MoaD/ThiS"/>
    <property type="match status" value="1"/>
</dbReference>
<proteinExistence type="predicted"/>
<evidence type="ECO:0008006" key="2">
    <source>
        <dbReference type="Google" id="ProtNLM"/>
    </source>
</evidence>
<name>A0A075FIB4_9EURY</name>
<dbReference type="InterPro" id="IPR012675">
    <property type="entry name" value="Beta-grasp_dom_sf"/>
</dbReference>
<dbReference type="Gene3D" id="3.10.20.30">
    <property type="match status" value="1"/>
</dbReference>